<keyword evidence="6" id="KW-0347">Helicase</keyword>
<dbReference type="Pfam" id="PF07261">
    <property type="entry name" value="DnaB_2"/>
    <property type="match status" value="4"/>
</dbReference>
<evidence type="ECO:0000256" key="2">
    <source>
        <dbReference type="SAM" id="Coils"/>
    </source>
</evidence>
<dbReference type="EMBL" id="OBQC01000002">
    <property type="protein sequence ID" value="SOC36548.1"/>
    <property type="molecule type" value="Genomic_DNA"/>
</dbReference>
<dbReference type="OrthoDB" id="2082007at2"/>
<dbReference type="InterPro" id="IPR058660">
    <property type="entry name" value="WHD_DnaB"/>
</dbReference>
<sequence length="914" mass="106324">MVHLYKELQPADHFEISIPHFLSAHERQLITLFYQPLTGLESISLYYTLWAEGENQSTSTFNHYHLMNLLDMPIGKLFEARISLEAIGLLRTYRKDTVDGRFFVYELIRPLDAQSFFQDPLLSMFLFSKIGEQTYRNLQKRFLKHTKLDSYTEVSRTFVDVYKPVNTNVPKELTQIGESKKQDVPFYYQQFDFNLLFSGLSEQLVPSSAITPEVRESIAKLAFLYQLSPLDMQKVVILALDEHLKITDERLKKAALEYYQLTISKDLPMIDKTFEKQKPVNEKKHSKEQELINYYETTSPIDHLRNLNNGKEPTSFIRELIENLFIKHGMNPGVVNVLIDYVMLQSDKKLPKNFVETIADHWNRKNIQTAKEAMEFARLEHDKYNKKPPQLTEVLDKEKSPYDSYNVYEFLCYLNDGKEPFDYIVKIAESLVNFHGLPISVVNVLMEYAIEQTNGKVNKKFVETIASNWMTLNIQTSEEALDHIQKTKEEKQTKKESLFNARITKDNIQQFIAISDELDDDYKYYELTPPYQFLKNYYNGNEPFPMTVKLAEDLVVVYGLPVGVVNVLTEYVLTTHNGQFPKRLVDTIASNWRQLGINSAQSAIDYVLQQNEAKEMHKKLGYIPKITPESIAKVETVRAEWQGYASLTPYEFLKYLNKGMEPLSSHVRLAESLVLKFGLSVGVTNVLIEYVHTLKSGQLPKKYVEVIANDWRNKQIQTVEQAKNNIESQEKANEFREKVGYIPTITEDKLTSLNNERQMDASYAKYENVTPYQFLKNINNGIEPYGQHVRLAESLVNRFELPVGVANVLVEYVLEVNDGKLPTKFTETIAADWRYRGIVTTSQAFEIAKESVESRRQRQKEKELNPYGTKQVMPIPKWFNDRNKSAEEFKEEHDDQIDFEKERQRILEKLGNKN</sequence>
<feature type="domain" description="DnaB/C C-terminal" evidence="4">
    <location>
        <begin position="308"/>
        <end position="376"/>
    </location>
</feature>
<keyword evidence="2" id="KW-0175">Coiled coil</keyword>
<dbReference type="Gene3D" id="1.10.10.630">
    <property type="entry name" value="DnaD domain-like"/>
    <property type="match status" value="1"/>
</dbReference>
<feature type="domain" description="DnaB/C C-terminal" evidence="4">
    <location>
        <begin position="428"/>
        <end position="483"/>
    </location>
</feature>
<keyword evidence="6" id="KW-0378">Hydrolase</keyword>
<dbReference type="Proteomes" id="UP000219252">
    <property type="component" value="Unassembled WGS sequence"/>
</dbReference>
<evidence type="ECO:0000256" key="1">
    <source>
        <dbReference type="ARBA" id="ARBA00093462"/>
    </source>
</evidence>
<dbReference type="RefSeq" id="WP_097148523.1">
    <property type="nucleotide sequence ID" value="NZ_OBQC01000002.1"/>
</dbReference>
<dbReference type="GO" id="GO:0004386">
    <property type="term" value="F:helicase activity"/>
    <property type="evidence" value="ECO:0007669"/>
    <property type="project" value="UniProtKB-KW"/>
</dbReference>
<name>A0A285U564_9BACL</name>
<feature type="coiled-coil region" evidence="2">
    <location>
        <begin position="712"/>
        <end position="739"/>
    </location>
</feature>
<dbReference type="Pfam" id="PF25888">
    <property type="entry name" value="WHD_DnaB"/>
    <property type="match status" value="1"/>
</dbReference>
<evidence type="ECO:0000313" key="6">
    <source>
        <dbReference type="EMBL" id="SOC36548.1"/>
    </source>
</evidence>
<evidence type="ECO:0000259" key="4">
    <source>
        <dbReference type="Pfam" id="PF07261"/>
    </source>
</evidence>
<keyword evidence="6" id="KW-0067">ATP-binding</keyword>
<proteinExistence type="inferred from homology"/>
<evidence type="ECO:0000256" key="3">
    <source>
        <dbReference type="SAM" id="MobiDB-lite"/>
    </source>
</evidence>
<gene>
    <name evidence="6" type="ORF">SAMN05877842_102473</name>
</gene>
<feature type="domain" description="DnaB/C C-terminal" evidence="4">
    <location>
        <begin position="665"/>
        <end position="724"/>
    </location>
</feature>
<organism evidence="6 7">
    <name type="scientific">Ureibacillus acetophenoni</name>
    <dbReference type="NCBI Taxonomy" id="614649"/>
    <lineage>
        <taxon>Bacteria</taxon>
        <taxon>Bacillati</taxon>
        <taxon>Bacillota</taxon>
        <taxon>Bacilli</taxon>
        <taxon>Bacillales</taxon>
        <taxon>Caryophanaceae</taxon>
        <taxon>Ureibacillus</taxon>
    </lineage>
</organism>
<keyword evidence="6" id="KW-0547">Nucleotide-binding</keyword>
<feature type="domain" description="Replicative helicase loading/DNA remodeling protein DnaB N-terminal winged helix" evidence="5">
    <location>
        <begin position="9"/>
        <end position="241"/>
    </location>
</feature>
<keyword evidence="7" id="KW-1185">Reference proteome</keyword>
<feature type="compositionally biased region" description="Basic and acidic residues" evidence="3">
    <location>
        <begin position="855"/>
        <end position="864"/>
    </location>
</feature>
<comment type="similarity">
    <text evidence="1">Belongs to the DnaB/DnaD family.</text>
</comment>
<reference evidence="7" key="1">
    <citation type="submission" date="2017-08" db="EMBL/GenBank/DDBJ databases">
        <authorList>
            <person name="Varghese N."/>
            <person name="Submissions S."/>
        </authorList>
    </citation>
    <scope>NUCLEOTIDE SEQUENCE [LARGE SCALE GENOMIC DNA]</scope>
    <source>
        <strain evidence="7">JC23</strain>
    </source>
</reference>
<accession>A0A285U564</accession>
<feature type="domain" description="DnaB/C C-terminal" evidence="4">
    <location>
        <begin position="532"/>
        <end position="606"/>
    </location>
</feature>
<dbReference type="InterPro" id="IPR006343">
    <property type="entry name" value="DnaB/C_C"/>
</dbReference>
<dbReference type="InterPro" id="IPR034829">
    <property type="entry name" value="DnaD-like_sf"/>
</dbReference>
<feature type="region of interest" description="Disordered" evidence="3">
    <location>
        <begin position="855"/>
        <end position="874"/>
    </location>
</feature>
<evidence type="ECO:0000313" key="7">
    <source>
        <dbReference type="Proteomes" id="UP000219252"/>
    </source>
</evidence>
<evidence type="ECO:0000259" key="5">
    <source>
        <dbReference type="Pfam" id="PF25888"/>
    </source>
</evidence>
<dbReference type="AlphaFoldDB" id="A0A285U564"/>
<protein>
    <submittedName>
        <fullName evidence="6">Replicative DNA helicase loader DnaB</fullName>
    </submittedName>
</protein>